<dbReference type="InterPro" id="IPR029024">
    <property type="entry name" value="TerB-like"/>
</dbReference>
<dbReference type="EMBL" id="UINC01196254">
    <property type="protein sequence ID" value="SVE13178.1"/>
    <property type="molecule type" value="Genomic_DNA"/>
</dbReference>
<evidence type="ECO:0000313" key="2">
    <source>
        <dbReference type="EMBL" id="SVE13178.1"/>
    </source>
</evidence>
<name>A0A383B1A2_9ZZZZ</name>
<dbReference type="AlphaFoldDB" id="A0A383B1A2"/>
<evidence type="ECO:0008006" key="3">
    <source>
        <dbReference type="Google" id="ProtNLM"/>
    </source>
</evidence>
<feature type="non-terminal residue" evidence="2">
    <location>
        <position position="186"/>
    </location>
</feature>
<feature type="region of interest" description="Disordered" evidence="1">
    <location>
        <begin position="141"/>
        <end position="186"/>
    </location>
</feature>
<protein>
    <recommendedName>
        <fullName evidence="3">Co-chaperone DjlA N-terminal domain-containing protein</fullName>
    </recommendedName>
</protein>
<organism evidence="2">
    <name type="scientific">marine metagenome</name>
    <dbReference type="NCBI Taxonomy" id="408172"/>
    <lineage>
        <taxon>unclassified sequences</taxon>
        <taxon>metagenomes</taxon>
        <taxon>ecological metagenomes</taxon>
    </lineage>
</organism>
<feature type="compositionally biased region" description="Basic and acidic residues" evidence="1">
    <location>
        <begin position="144"/>
        <end position="161"/>
    </location>
</feature>
<dbReference type="Gene3D" id="1.10.3680.10">
    <property type="entry name" value="TerB-like"/>
    <property type="match status" value="1"/>
</dbReference>
<sequence>MTELNGYDWIDCSLFLMFSHAHMTDWELSQEELEVIEQKTEIFVSHTTGEGKVYTELDVREKMKIAFKWYDKSLGGSDESLLSEHKKIAGFLKDQDWFNPTYSQSMVDFLAELSEADGVVTENEKRSLNVLAEFWGVDPPYKVESTDNEKTEEKKAKDQSEKVVPLIVTPGSKPVQKTEEIPAWQK</sequence>
<gene>
    <name evidence="2" type="ORF">METZ01_LOCUS466032</name>
</gene>
<accession>A0A383B1A2</accession>
<proteinExistence type="predicted"/>
<dbReference type="SUPFAM" id="SSF158682">
    <property type="entry name" value="TerB-like"/>
    <property type="match status" value="1"/>
</dbReference>
<evidence type="ECO:0000256" key="1">
    <source>
        <dbReference type="SAM" id="MobiDB-lite"/>
    </source>
</evidence>
<reference evidence="2" key="1">
    <citation type="submission" date="2018-05" db="EMBL/GenBank/DDBJ databases">
        <authorList>
            <person name="Lanie J.A."/>
            <person name="Ng W.-L."/>
            <person name="Kazmierczak K.M."/>
            <person name="Andrzejewski T.M."/>
            <person name="Davidsen T.M."/>
            <person name="Wayne K.J."/>
            <person name="Tettelin H."/>
            <person name="Glass J.I."/>
            <person name="Rusch D."/>
            <person name="Podicherti R."/>
            <person name="Tsui H.-C.T."/>
            <person name="Winkler M.E."/>
        </authorList>
    </citation>
    <scope>NUCLEOTIDE SEQUENCE</scope>
</reference>